<dbReference type="InterPro" id="IPR000719">
    <property type="entry name" value="Prot_kinase_dom"/>
</dbReference>
<name>A0A4Z0YT39_9PEZI</name>
<keyword evidence="3" id="KW-1185">Reference proteome</keyword>
<dbReference type="STRING" id="37992.A0A4Z0YT39"/>
<accession>A0A4Z0YT39</accession>
<evidence type="ECO:0000259" key="1">
    <source>
        <dbReference type="PROSITE" id="PS50011"/>
    </source>
</evidence>
<dbReference type="SUPFAM" id="SSF56112">
    <property type="entry name" value="Protein kinase-like (PK-like)"/>
    <property type="match status" value="1"/>
</dbReference>
<feature type="domain" description="Protein kinase" evidence="1">
    <location>
        <begin position="34"/>
        <end position="410"/>
    </location>
</feature>
<dbReference type="GO" id="GO:0004672">
    <property type="term" value="F:protein kinase activity"/>
    <property type="evidence" value="ECO:0007669"/>
    <property type="project" value="InterPro"/>
</dbReference>
<dbReference type="OrthoDB" id="4767558at2759"/>
<dbReference type="PROSITE" id="PS50011">
    <property type="entry name" value="PROTEIN_KINASE_DOM"/>
    <property type="match status" value="1"/>
</dbReference>
<dbReference type="InterPro" id="IPR011009">
    <property type="entry name" value="Kinase-like_dom_sf"/>
</dbReference>
<comment type="caution">
    <text evidence="2">The sequence shown here is derived from an EMBL/GenBank/DDBJ whole genome shotgun (WGS) entry which is preliminary data.</text>
</comment>
<dbReference type="SMART" id="SM00220">
    <property type="entry name" value="S_TKc"/>
    <property type="match status" value="1"/>
</dbReference>
<dbReference type="EMBL" id="SKBN01000017">
    <property type="protein sequence ID" value="TGJ87187.1"/>
    <property type="molecule type" value="Genomic_DNA"/>
</dbReference>
<proteinExistence type="predicted"/>
<dbReference type="GO" id="GO:0005524">
    <property type="term" value="F:ATP binding"/>
    <property type="evidence" value="ECO:0007669"/>
    <property type="project" value="InterPro"/>
</dbReference>
<sequence>MAQPAQNLGGVRDDIIQNVVRETRACFNSKQPAFRFDKLLGSGAAGVLCRVVETATPPGRGGRRSDRAGLSRRLAVKRAIGAEAEEDLRSEVVVLKRLRGAEHIVRLIAFHDDRPQAPTFLNDSKRVLSSLWRATTGTPFLGQRSNSSAVYDSLLDGLRGPAVVMEYLENGSLGALLEKLRATDILLPNRVLWSFCLCVVRACIAHAYPPEGDEDAPNQLERIRRDRPPQMLGHGDIHENNSTSRAIFIIRAPREPPHGTNFAEHNLVPALKLIDFGRAQESERDFKRMVYDLWLEMLALITRKRSARLPKGMYYGVETHAVEIQHADAMGCPKGNGAAYPTLDDALRHFLACCTIVDRNRRPSLERMLAEARRGAAQPAEAYTPNEEYESDAAIDRLLGRLLLDADMED</sequence>
<protein>
    <recommendedName>
        <fullName evidence="1">Protein kinase domain-containing protein</fullName>
    </recommendedName>
</protein>
<gene>
    <name evidence="2" type="ORF">E0Z10_g1627</name>
</gene>
<reference evidence="2 3" key="1">
    <citation type="submission" date="2019-03" db="EMBL/GenBank/DDBJ databases">
        <title>Draft genome sequence of Xylaria hypoxylon DSM 108379, a ubiquitous saprotrophic-parasitic fungi on hardwood.</title>
        <authorList>
            <person name="Buettner E."/>
            <person name="Leonhardt S."/>
            <person name="Gebauer A.M."/>
            <person name="Liers C."/>
            <person name="Hofrichter M."/>
            <person name="Kellner H."/>
        </authorList>
    </citation>
    <scope>NUCLEOTIDE SEQUENCE [LARGE SCALE GENOMIC DNA]</scope>
    <source>
        <strain evidence="2 3">DSM 108379</strain>
    </source>
</reference>
<organism evidence="2 3">
    <name type="scientific">Xylaria hypoxylon</name>
    <dbReference type="NCBI Taxonomy" id="37992"/>
    <lineage>
        <taxon>Eukaryota</taxon>
        <taxon>Fungi</taxon>
        <taxon>Dikarya</taxon>
        <taxon>Ascomycota</taxon>
        <taxon>Pezizomycotina</taxon>
        <taxon>Sordariomycetes</taxon>
        <taxon>Xylariomycetidae</taxon>
        <taxon>Xylariales</taxon>
        <taxon>Xylariaceae</taxon>
        <taxon>Xylaria</taxon>
    </lineage>
</organism>
<evidence type="ECO:0000313" key="3">
    <source>
        <dbReference type="Proteomes" id="UP000297716"/>
    </source>
</evidence>
<evidence type="ECO:0000313" key="2">
    <source>
        <dbReference type="EMBL" id="TGJ87187.1"/>
    </source>
</evidence>
<dbReference type="AlphaFoldDB" id="A0A4Z0YT39"/>
<dbReference type="Proteomes" id="UP000297716">
    <property type="component" value="Unassembled WGS sequence"/>
</dbReference>